<comment type="caution">
    <text evidence="2">The sequence shown here is derived from an EMBL/GenBank/DDBJ whole genome shotgun (WGS) entry which is preliminary data.</text>
</comment>
<feature type="region of interest" description="Disordered" evidence="1">
    <location>
        <begin position="279"/>
        <end position="300"/>
    </location>
</feature>
<proteinExistence type="predicted"/>
<organism evidence="2 3">
    <name type="scientific">Rhizobium leguminosarum</name>
    <dbReference type="NCBI Taxonomy" id="384"/>
    <lineage>
        <taxon>Bacteria</taxon>
        <taxon>Pseudomonadati</taxon>
        <taxon>Pseudomonadota</taxon>
        <taxon>Alphaproteobacteria</taxon>
        <taxon>Hyphomicrobiales</taxon>
        <taxon>Rhizobiaceae</taxon>
        <taxon>Rhizobium/Agrobacterium group</taxon>
        <taxon>Rhizobium</taxon>
    </lineage>
</organism>
<dbReference type="Gene3D" id="3.40.50.300">
    <property type="entry name" value="P-loop containing nucleotide triphosphate hydrolases"/>
    <property type="match status" value="1"/>
</dbReference>
<evidence type="ECO:0000313" key="3">
    <source>
        <dbReference type="Proteomes" id="UP000517187"/>
    </source>
</evidence>
<gene>
    <name evidence="2" type="ORF">GGE66_004943</name>
</gene>
<dbReference type="SUPFAM" id="SSF52540">
    <property type="entry name" value="P-loop containing nucleoside triphosphate hydrolases"/>
    <property type="match status" value="1"/>
</dbReference>
<protein>
    <submittedName>
        <fullName evidence="2">Protein ImuA</fullName>
    </submittedName>
</protein>
<dbReference type="InterPro" id="IPR017026">
    <property type="entry name" value="ImuA"/>
</dbReference>
<evidence type="ECO:0000313" key="2">
    <source>
        <dbReference type="EMBL" id="MBB6223944.1"/>
    </source>
</evidence>
<accession>A0A7W9ZYG7</accession>
<name>A0A7W9ZYG7_RHILE</name>
<dbReference type="Proteomes" id="UP000517187">
    <property type="component" value="Unassembled WGS sequence"/>
</dbReference>
<dbReference type="PIRSF" id="PIRSF034285">
    <property type="entry name" value="UCP034285"/>
    <property type="match status" value="1"/>
</dbReference>
<dbReference type="InterPro" id="IPR027417">
    <property type="entry name" value="P-loop_NTPase"/>
</dbReference>
<reference evidence="2 3" key="1">
    <citation type="submission" date="2020-08" db="EMBL/GenBank/DDBJ databases">
        <title>Genomic Encyclopedia of Type Strains, Phase IV (KMG-V): Genome sequencing to study the core and pangenomes of soil and plant-associated prokaryotes.</title>
        <authorList>
            <person name="Whitman W."/>
        </authorList>
    </citation>
    <scope>NUCLEOTIDE SEQUENCE [LARGE SCALE GENOMIC DNA]</scope>
    <source>
        <strain evidence="2 3">SEMIA 4011</strain>
    </source>
</reference>
<evidence type="ECO:0000256" key="1">
    <source>
        <dbReference type="SAM" id="MobiDB-lite"/>
    </source>
</evidence>
<dbReference type="EMBL" id="JACIIJ010000013">
    <property type="protein sequence ID" value="MBB6223944.1"/>
    <property type="molecule type" value="Genomic_DNA"/>
</dbReference>
<sequence>MAQHALARERLFALRETIARLEGKPAPALAAAEREALVEGGKTPSRRSLPPLAFGVECLDEALEGGLPLDAITEFRSDLSRNAGAASGLAMAVAARLQKQEADTGRLLPLLWIGDAVGTLEAGRPYAPGLRDFGLSPERFLHAAPRKLDEALWLVETAVESAAFSAVIFEVRGNPAHFGLTESRRLSLRARAARRPLFLVRQAGAEEASSAAFRLHVEPAPSALRPLPGESKLSGSIGNPIFRLTLEKGRNPAPLCFFLEWNPHEREFLPVAEPNLVRPPGEPSAYSGAQLSASANGPHRPQAMGALLAFDRAS</sequence>
<dbReference type="RefSeq" id="WP_054182292.1">
    <property type="nucleotide sequence ID" value="NZ_JACIIJ010000013.1"/>
</dbReference>
<dbReference type="AlphaFoldDB" id="A0A7W9ZYG7"/>